<dbReference type="PIRSF" id="PIRSF028944">
    <property type="entry name" value="Beta_gluc_GBA2"/>
    <property type="match status" value="1"/>
</dbReference>
<dbReference type="SUPFAM" id="SSF48208">
    <property type="entry name" value="Six-hairpin glycosidases"/>
    <property type="match status" value="1"/>
</dbReference>
<keyword evidence="1" id="KW-0378">Hydrolase</keyword>
<dbReference type="InterPro" id="IPR014551">
    <property type="entry name" value="B_Glucosidase_GBA2-typ"/>
</dbReference>
<dbReference type="GO" id="GO:0004348">
    <property type="term" value="F:glucosylceramidase activity"/>
    <property type="evidence" value="ECO:0007669"/>
    <property type="project" value="UniProtKB-EC"/>
</dbReference>
<evidence type="ECO:0000313" key="7">
    <source>
        <dbReference type="Proteomes" id="UP000694546"/>
    </source>
</evidence>
<accession>A0A8C5ARY9</accession>
<dbReference type="OMA" id="HDLGAPN"/>
<dbReference type="PANTHER" id="PTHR12654">
    <property type="entry name" value="BILE ACID BETA-GLUCOSIDASE-RELATED"/>
    <property type="match status" value="1"/>
</dbReference>
<feature type="transmembrane region" description="Helical" evidence="3">
    <location>
        <begin position="32"/>
        <end position="50"/>
    </location>
</feature>
<reference evidence="6" key="2">
    <citation type="submission" date="2025-09" db="UniProtKB">
        <authorList>
            <consortium name="Ensembl"/>
        </authorList>
    </citation>
    <scope>IDENTIFICATION</scope>
</reference>
<evidence type="ECO:0000259" key="5">
    <source>
        <dbReference type="Pfam" id="PF12215"/>
    </source>
</evidence>
<dbReference type="AlphaFoldDB" id="A0A8C5ARY9"/>
<keyword evidence="1 3" id="KW-0472">Membrane</keyword>
<keyword evidence="1" id="KW-0326">Glycosidase</keyword>
<sequence>MCHCKNCYFKWITLNSSLSLSFAGFLDNLGPYNFFIHCAVFFPALGYIFLPSLHCETRIFLHHFNWDSPAKMASTEWGERSTAELMSKYVAKDTGIGVPNEGWRICLAHEFKEKRKPFQAKDVSLSNVLEHIGLGLRYLKWWYRKTQIEKKAPFIDMFGPLPLRQIYGAPLGGIGGGTITRGWRGEFCRWQLNPGMYHYTTVIANQFTVCLRRGCQTVYQQVLSVERPPTLQGWNWGYCGEYAFYHALYPRAWTVYHLPGQNVTLTCRQVSPILPHDYQDSSLPVAVFAWDVENHNDYDLDVAIMLTMVNGSGHKDDKRGGHWNEPFHLEKDGQAVSGVLLHHCTPVNPYTLCIAARHMPDRQVSHQTAFSPKGTCSGLWSDLITDGRLDSPTGPSPPVQKGEEVAAALAVSCSVGARGRGGLEMSLSWDMPTITFGSGERRHDRRYTRFFGTKGNAAPSLAHHALLHYPRWEETIEEWQRPILQDSALPSWYKSALFNELYFVADGGTVWTELPEDSDVSGGLRSEDGGLPAQPTAIKEYGRFAYLEGQEYRMYNTYDVHFYASFALVMLWPKLALSLQYDIAGSVIQQDPTERLHLMSGQCSAVKAKNVVPHDIGDPDDEPWQRVNAYLIHDTANWKDLNLKFVLQVYRDFHVTQDQEYLRDMWPICKAVMESELRFDLDGDGLIENSGYADQTYDAWTVTGPSAYCGGLWLASTCVMSKMARLLEDEPAYLLYKDILQRGSAAFDKLLWNGKYYNYDSSGRSLSNSVMSDQCAGQWFLRASGLGDGEFQAFPKDKVLSSLKSVFDLNVMSFAGGQMGAVNGMRPEGVPDRSSVQSDEVWIGVVYGLAATMIHEGMLQEGLRTAEGCYRTVWERLGMAFQTPEAYCEKGIYRSLAYMRPLSIWAMQWALDGARSRRLRDDAPGQTGDSTAPREES</sequence>
<dbReference type="Ensembl" id="ENSGMOT00000037207.1">
    <property type="protein sequence ID" value="ENSGMOP00000036049.1"/>
    <property type="gene ID" value="ENSGMOG00000017609.2"/>
</dbReference>
<feature type="region of interest" description="Disordered" evidence="2">
    <location>
        <begin position="918"/>
        <end position="937"/>
    </location>
</feature>
<dbReference type="InterPro" id="IPR006775">
    <property type="entry name" value="GH116_catalytic"/>
</dbReference>
<evidence type="ECO:0000256" key="2">
    <source>
        <dbReference type="SAM" id="MobiDB-lite"/>
    </source>
</evidence>
<evidence type="ECO:0000256" key="1">
    <source>
        <dbReference type="PIRNR" id="PIRNR028944"/>
    </source>
</evidence>
<keyword evidence="3" id="KW-1133">Transmembrane helix</keyword>
<keyword evidence="7" id="KW-1185">Reference proteome</keyword>
<dbReference type="EC" id="3.2.1.45" evidence="1"/>
<dbReference type="GO" id="GO:0008422">
    <property type="term" value="F:beta-glucosidase activity"/>
    <property type="evidence" value="ECO:0007669"/>
    <property type="project" value="Ensembl"/>
</dbReference>
<dbReference type="Gene3D" id="1.50.10.10">
    <property type="match status" value="1"/>
</dbReference>
<dbReference type="GeneTree" id="ENSGT00390000010998"/>
<protein>
    <recommendedName>
        <fullName evidence="1">Non-lysosomal glucosylceramidase</fullName>
        <shortName evidence="1">NLGase</shortName>
        <ecNumber evidence="1">3.2.1.45</ecNumber>
    </recommendedName>
</protein>
<dbReference type="InterPro" id="IPR008928">
    <property type="entry name" value="6-hairpin_glycosidase_sf"/>
</dbReference>
<gene>
    <name evidence="6" type="primary">gba2</name>
</gene>
<dbReference type="GO" id="GO:0006680">
    <property type="term" value="P:glucosylceramide catabolic process"/>
    <property type="evidence" value="ECO:0007669"/>
    <property type="project" value="InterPro"/>
</dbReference>
<feature type="domain" description="Glycosyl-hydrolase family 116 N-terminal" evidence="5">
    <location>
        <begin position="168"/>
        <end position="472"/>
    </location>
</feature>
<name>A0A8C5ARY9_GADMO</name>
<dbReference type="Pfam" id="PF12215">
    <property type="entry name" value="Glyco_hydr_116N"/>
    <property type="match status" value="1"/>
</dbReference>
<organism evidence="6 7">
    <name type="scientific">Gadus morhua</name>
    <name type="common">Atlantic cod</name>
    <dbReference type="NCBI Taxonomy" id="8049"/>
    <lineage>
        <taxon>Eukaryota</taxon>
        <taxon>Metazoa</taxon>
        <taxon>Chordata</taxon>
        <taxon>Craniata</taxon>
        <taxon>Vertebrata</taxon>
        <taxon>Euteleostomi</taxon>
        <taxon>Actinopterygii</taxon>
        <taxon>Neopterygii</taxon>
        <taxon>Teleostei</taxon>
        <taxon>Neoteleostei</taxon>
        <taxon>Acanthomorphata</taxon>
        <taxon>Zeiogadaria</taxon>
        <taxon>Gadariae</taxon>
        <taxon>Gadiformes</taxon>
        <taxon>Gadoidei</taxon>
        <taxon>Gadidae</taxon>
        <taxon>Gadus</taxon>
    </lineage>
</organism>
<comment type="catalytic activity">
    <reaction evidence="1">
        <text>a beta-D-glucosyl-(1&lt;-&gt;1')-N-acylsphing-4-enine + H2O = an N-acylsphing-4-enine + D-glucose</text>
        <dbReference type="Rhea" id="RHEA:13269"/>
        <dbReference type="ChEBI" id="CHEBI:4167"/>
        <dbReference type="ChEBI" id="CHEBI:15377"/>
        <dbReference type="ChEBI" id="CHEBI:22801"/>
        <dbReference type="ChEBI" id="CHEBI:52639"/>
        <dbReference type="EC" id="3.2.1.45"/>
    </reaction>
</comment>
<evidence type="ECO:0000256" key="3">
    <source>
        <dbReference type="SAM" id="Phobius"/>
    </source>
</evidence>
<keyword evidence="1" id="KW-0443">Lipid metabolism</keyword>
<comment type="function">
    <text evidence="1">Non-lysosomal glucosylceramidase that catalyzes the hydrolysis of glucosylceramide (GlcCer) to free glucose and ceramide.</text>
</comment>
<comment type="similarity">
    <text evidence="1">Belongs to the non-lysosomal glucosylceramidase family.</text>
</comment>
<evidence type="ECO:0000259" key="4">
    <source>
        <dbReference type="Pfam" id="PF04685"/>
    </source>
</evidence>
<dbReference type="GO" id="GO:0005886">
    <property type="term" value="C:plasma membrane"/>
    <property type="evidence" value="ECO:0007669"/>
    <property type="project" value="Ensembl"/>
</dbReference>
<dbReference type="InterPro" id="IPR024462">
    <property type="entry name" value="GH116_N"/>
</dbReference>
<proteinExistence type="inferred from homology"/>
<dbReference type="GO" id="GO:0005975">
    <property type="term" value="P:carbohydrate metabolic process"/>
    <property type="evidence" value="ECO:0007669"/>
    <property type="project" value="InterPro"/>
</dbReference>
<evidence type="ECO:0000313" key="6">
    <source>
        <dbReference type="Ensembl" id="ENSGMOP00000036049.1"/>
    </source>
</evidence>
<dbReference type="Proteomes" id="UP000694546">
    <property type="component" value="Chromosome 17"/>
</dbReference>
<dbReference type="InterPro" id="IPR012341">
    <property type="entry name" value="6hp_glycosidase-like_sf"/>
</dbReference>
<dbReference type="GO" id="GO:0007417">
    <property type="term" value="P:central nervous system development"/>
    <property type="evidence" value="ECO:0007669"/>
    <property type="project" value="Ensembl"/>
</dbReference>
<dbReference type="InterPro" id="IPR052566">
    <property type="entry name" value="Non-lysos_glucosylceramidase"/>
</dbReference>
<feature type="domain" description="Glycosyl-hydrolase family 116 catalytic region" evidence="4">
    <location>
        <begin position="542"/>
        <end position="907"/>
    </location>
</feature>
<keyword evidence="3" id="KW-0812">Transmembrane</keyword>
<reference evidence="6" key="1">
    <citation type="submission" date="2025-08" db="UniProtKB">
        <authorList>
            <consortium name="Ensembl"/>
        </authorList>
    </citation>
    <scope>IDENTIFICATION</scope>
</reference>
<dbReference type="Pfam" id="PF04685">
    <property type="entry name" value="DUF608"/>
    <property type="match status" value="1"/>
</dbReference>
<dbReference type="PANTHER" id="PTHR12654:SF0">
    <property type="entry name" value="NON-LYSOSOMAL GLUCOSYLCERAMIDASE"/>
    <property type="match status" value="1"/>
</dbReference>
<dbReference type="GO" id="GO:0007409">
    <property type="term" value="P:axonogenesis"/>
    <property type="evidence" value="ECO:0007669"/>
    <property type="project" value="Ensembl"/>
</dbReference>